<dbReference type="InterPro" id="IPR003676">
    <property type="entry name" value="SAUR_fam"/>
</dbReference>
<dbReference type="Proteomes" id="UP000825729">
    <property type="component" value="Unassembled WGS sequence"/>
</dbReference>
<keyword evidence="3" id="KW-1185">Reference proteome</keyword>
<proteinExistence type="inferred from homology"/>
<protein>
    <recommendedName>
        <fullName evidence="4">Small auxin up regulated protein</fullName>
    </recommendedName>
</protein>
<organism evidence="2 3">
    <name type="scientific">Aristolochia fimbriata</name>
    <name type="common">White veined hardy Dutchman's pipe vine</name>
    <dbReference type="NCBI Taxonomy" id="158543"/>
    <lineage>
        <taxon>Eukaryota</taxon>
        <taxon>Viridiplantae</taxon>
        <taxon>Streptophyta</taxon>
        <taxon>Embryophyta</taxon>
        <taxon>Tracheophyta</taxon>
        <taxon>Spermatophyta</taxon>
        <taxon>Magnoliopsida</taxon>
        <taxon>Magnoliidae</taxon>
        <taxon>Piperales</taxon>
        <taxon>Aristolochiaceae</taxon>
        <taxon>Aristolochia</taxon>
    </lineage>
</organism>
<gene>
    <name evidence="2" type="ORF">H6P81_011769</name>
</gene>
<sequence>MAVQVTLKSYKLVHGLKREGKEIEAITASYTILHINIAPPKIIATTNEGDDQGKVREGIPVQAEESGCVGSQRRFVIRVAFLDHPLFKALLDRAREEYNFCSRDSRLCIPCDETIFLNVLRCVDYRQRQGRINWLPLA</sequence>
<dbReference type="PANTHER" id="PTHR31374:SF9">
    <property type="entry name" value="AUXIN-RESPONSIVE FAMILY PROTEIN"/>
    <property type="match status" value="1"/>
</dbReference>
<comment type="caution">
    <text evidence="2">The sequence shown here is derived from an EMBL/GenBank/DDBJ whole genome shotgun (WGS) entry which is preliminary data.</text>
</comment>
<dbReference type="PANTHER" id="PTHR31374">
    <property type="entry name" value="AUXIN-INDUCED PROTEIN-LIKE-RELATED"/>
    <property type="match status" value="1"/>
</dbReference>
<evidence type="ECO:0008006" key="4">
    <source>
        <dbReference type="Google" id="ProtNLM"/>
    </source>
</evidence>
<evidence type="ECO:0000313" key="2">
    <source>
        <dbReference type="EMBL" id="KAG9445641.1"/>
    </source>
</evidence>
<dbReference type="GO" id="GO:0009733">
    <property type="term" value="P:response to auxin"/>
    <property type="evidence" value="ECO:0007669"/>
    <property type="project" value="InterPro"/>
</dbReference>
<dbReference type="EMBL" id="JAINDJ010000005">
    <property type="protein sequence ID" value="KAG9445641.1"/>
    <property type="molecule type" value="Genomic_DNA"/>
</dbReference>
<evidence type="ECO:0000313" key="3">
    <source>
        <dbReference type="Proteomes" id="UP000825729"/>
    </source>
</evidence>
<reference evidence="2 3" key="1">
    <citation type="submission" date="2021-07" db="EMBL/GenBank/DDBJ databases">
        <title>The Aristolochia fimbriata genome: insights into angiosperm evolution, floral development and chemical biosynthesis.</title>
        <authorList>
            <person name="Jiao Y."/>
        </authorList>
    </citation>
    <scope>NUCLEOTIDE SEQUENCE [LARGE SCALE GENOMIC DNA]</scope>
    <source>
        <strain evidence="2">IBCAS-2021</strain>
        <tissue evidence="2">Leaf</tissue>
    </source>
</reference>
<accession>A0AAV7EB66</accession>
<evidence type="ECO:0000256" key="1">
    <source>
        <dbReference type="ARBA" id="ARBA00006974"/>
    </source>
</evidence>
<comment type="similarity">
    <text evidence="1">Belongs to the ARG7 family.</text>
</comment>
<dbReference type="AlphaFoldDB" id="A0AAV7EB66"/>
<dbReference type="Pfam" id="PF02519">
    <property type="entry name" value="Auxin_inducible"/>
    <property type="match status" value="1"/>
</dbReference>
<name>A0AAV7EB66_ARIFI</name>